<accession>A0A165CX77</accession>
<evidence type="ECO:0000313" key="2">
    <source>
        <dbReference type="EMBL" id="KZV83346.1"/>
    </source>
</evidence>
<keyword evidence="1" id="KW-0732">Signal</keyword>
<dbReference type="EMBL" id="KV426276">
    <property type="protein sequence ID" value="KZV83346.1"/>
    <property type="molecule type" value="Genomic_DNA"/>
</dbReference>
<name>A0A165CX77_EXIGL</name>
<organism evidence="2 3">
    <name type="scientific">Exidia glandulosa HHB12029</name>
    <dbReference type="NCBI Taxonomy" id="1314781"/>
    <lineage>
        <taxon>Eukaryota</taxon>
        <taxon>Fungi</taxon>
        <taxon>Dikarya</taxon>
        <taxon>Basidiomycota</taxon>
        <taxon>Agaricomycotina</taxon>
        <taxon>Agaricomycetes</taxon>
        <taxon>Auriculariales</taxon>
        <taxon>Exidiaceae</taxon>
        <taxon>Exidia</taxon>
    </lineage>
</organism>
<proteinExistence type="predicted"/>
<evidence type="ECO:0000256" key="1">
    <source>
        <dbReference type="SAM" id="SignalP"/>
    </source>
</evidence>
<gene>
    <name evidence="2" type="ORF">EXIGLDRAFT_315929</name>
</gene>
<reference evidence="2 3" key="1">
    <citation type="journal article" date="2016" name="Mol. Biol. Evol.">
        <title>Comparative Genomics of Early-Diverging Mushroom-Forming Fungi Provides Insights into the Origins of Lignocellulose Decay Capabilities.</title>
        <authorList>
            <person name="Nagy L.G."/>
            <person name="Riley R."/>
            <person name="Tritt A."/>
            <person name="Adam C."/>
            <person name="Daum C."/>
            <person name="Floudas D."/>
            <person name="Sun H."/>
            <person name="Yadav J.S."/>
            <person name="Pangilinan J."/>
            <person name="Larsson K.H."/>
            <person name="Matsuura K."/>
            <person name="Barry K."/>
            <person name="Labutti K."/>
            <person name="Kuo R."/>
            <person name="Ohm R.A."/>
            <person name="Bhattacharya S.S."/>
            <person name="Shirouzu T."/>
            <person name="Yoshinaga Y."/>
            <person name="Martin F.M."/>
            <person name="Grigoriev I.V."/>
            <person name="Hibbett D.S."/>
        </authorList>
    </citation>
    <scope>NUCLEOTIDE SEQUENCE [LARGE SCALE GENOMIC DNA]</scope>
    <source>
        <strain evidence="2 3">HHB12029</strain>
    </source>
</reference>
<sequence>MNRVSFYLGLLFCIDMALAAQIRVASAKTTVMRYRYPSWPTRFSTQKKARTCCP</sequence>
<feature type="signal peptide" evidence="1">
    <location>
        <begin position="1"/>
        <end position="19"/>
    </location>
</feature>
<dbReference type="Proteomes" id="UP000077266">
    <property type="component" value="Unassembled WGS sequence"/>
</dbReference>
<keyword evidence="3" id="KW-1185">Reference proteome</keyword>
<feature type="chain" id="PRO_5007856214" evidence="1">
    <location>
        <begin position="20"/>
        <end position="54"/>
    </location>
</feature>
<dbReference type="AlphaFoldDB" id="A0A165CX77"/>
<dbReference type="InParanoid" id="A0A165CX77"/>
<protein>
    <submittedName>
        <fullName evidence="2">Uncharacterized protein</fullName>
    </submittedName>
</protein>
<evidence type="ECO:0000313" key="3">
    <source>
        <dbReference type="Proteomes" id="UP000077266"/>
    </source>
</evidence>